<proteinExistence type="predicted"/>
<evidence type="ECO:0000313" key="2">
    <source>
        <dbReference type="Proteomes" id="UP000092445"/>
    </source>
</evidence>
<evidence type="ECO:0000313" key="1">
    <source>
        <dbReference type="EnsemblMetazoa" id="GPAI046557-PA"/>
    </source>
</evidence>
<dbReference type="AlphaFoldDB" id="A0A1B0AI56"/>
<sequence length="102" mass="11931">MHKCFKIERRSERCHQHCYFHRISINNVIVIDVNVGNVVRRTAKSIGFTWDVLTNINSYRVSMLKKGKNYDSQVIIFGFQTTALLNPTMPNRICLRIHVPLN</sequence>
<protein>
    <submittedName>
        <fullName evidence="1">Uncharacterized protein</fullName>
    </submittedName>
</protein>
<dbReference type="EnsemblMetazoa" id="GPAI046557-RA">
    <property type="protein sequence ID" value="GPAI046557-PA"/>
    <property type="gene ID" value="GPAI046557"/>
</dbReference>
<reference evidence="2" key="1">
    <citation type="submission" date="2014-03" db="EMBL/GenBank/DDBJ databases">
        <authorList>
            <person name="Aksoy S."/>
            <person name="Warren W."/>
            <person name="Wilson R.K."/>
        </authorList>
    </citation>
    <scope>NUCLEOTIDE SEQUENCE [LARGE SCALE GENOMIC DNA]</scope>
    <source>
        <strain evidence="2">IAEA</strain>
    </source>
</reference>
<organism evidence="1 2">
    <name type="scientific">Glossina pallidipes</name>
    <name type="common">Tsetse fly</name>
    <dbReference type="NCBI Taxonomy" id="7398"/>
    <lineage>
        <taxon>Eukaryota</taxon>
        <taxon>Metazoa</taxon>
        <taxon>Ecdysozoa</taxon>
        <taxon>Arthropoda</taxon>
        <taxon>Hexapoda</taxon>
        <taxon>Insecta</taxon>
        <taxon>Pterygota</taxon>
        <taxon>Neoptera</taxon>
        <taxon>Endopterygota</taxon>
        <taxon>Diptera</taxon>
        <taxon>Brachycera</taxon>
        <taxon>Muscomorpha</taxon>
        <taxon>Hippoboscoidea</taxon>
        <taxon>Glossinidae</taxon>
        <taxon>Glossina</taxon>
    </lineage>
</organism>
<reference evidence="1" key="2">
    <citation type="submission" date="2020-05" db="UniProtKB">
        <authorList>
            <consortium name="EnsemblMetazoa"/>
        </authorList>
    </citation>
    <scope>IDENTIFICATION</scope>
    <source>
        <strain evidence="1">IAEA</strain>
    </source>
</reference>
<dbReference type="VEuPathDB" id="VectorBase:GPAI046557"/>
<accession>A0A1B0AI56</accession>
<dbReference type="Proteomes" id="UP000092445">
    <property type="component" value="Unassembled WGS sequence"/>
</dbReference>
<keyword evidence="2" id="KW-1185">Reference proteome</keyword>
<name>A0A1B0AI56_GLOPL</name>